<dbReference type="NCBIfam" id="TIGR00229">
    <property type="entry name" value="sensory_box"/>
    <property type="match status" value="1"/>
</dbReference>
<dbReference type="Gene3D" id="1.10.287.130">
    <property type="match status" value="1"/>
</dbReference>
<sequence length="676" mass="73948">MRQDPDFQLLFEGLPHLVLVLSPGPDFIMVAANEGRLRGTNTRREDCMGRSIFEVFGRNPDGRSEFGAGVLRASLERVMQSREPDRMAVTQYDIPRRSSEGGGFEVRYWSPLNVPVLDDQGEVIYIIHQTEDVTEQVLAQQHSRPSLKLADERFRAALLASEAGIFDWYLDECRFYCDSALQQLFGLPDVLTTNPVERFLDFVHGGDRDVLRGCLAECLRGKDFAVEFRLHRGAGEQWLLSKGKVFRDAAGQPSYVTGTCVDITARKRAEKALFELNETLEARVSAEVAERSRVEDTLHQAQKMEAVGQLTGGIAHDFNNLLTGVIGSLELMQRRRRGGDASEDERYINAAVTSAQRAAALTQRLLAFSRRQTLDLKPLEVNPLVASLEDLLHRTTREDIAIRTQLAAGLSLVRMDANQLESAIINLTINARDAMPDGGTITIATSAVHVTAEQGAAMELKEGDYVMLSVADTGLGMTPEVLAKVFEPFYTTKPIGQGTGLGLSMVYGYMRQANGAVRILSQPGKGTRVQLYMPCLGGEVGILAVEEQKAAPLGGGEVVLVVEDEAVVRSLILEVLGELGYQTLEAADAQAAIPFLENPQRIDLMISDVGLPGMNGRQLADLAQANRPELKVLLASGYAEGSNVSGYLAANMEIITKPFAIDTLANKINEMLNPEG</sequence>
<dbReference type="PANTHER" id="PTHR43065">
    <property type="entry name" value="SENSOR HISTIDINE KINASE"/>
    <property type="match status" value="1"/>
</dbReference>
<dbReference type="CDD" id="cd00130">
    <property type="entry name" value="PAS"/>
    <property type="match status" value="1"/>
</dbReference>
<name>A0A0U4HGM3_9PSED</name>
<dbReference type="SMART" id="SM00091">
    <property type="entry name" value="PAS"/>
    <property type="match status" value="2"/>
</dbReference>
<evidence type="ECO:0000256" key="4">
    <source>
        <dbReference type="ARBA" id="ARBA00022777"/>
    </source>
</evidence>
<dbReference type="PROSITE" id="PS50109">
    <property type="entry name" value="HIS_KIN"/>
    <property type="match status" value="1"/>
</dbReference>
<dbReference type="InterPro" id="IPR000014">
    <property type="entry name" value="PAS"/>
</dbReference>
<evidence type="ECO:0000259" key="6">
    <source>
        <dbReference type="PROSITE" id="PS50109"/>
    </source>
</evidence>
<dbReference type="EC" id="2.7.13.3" evidence="2"/>
<dbReference type="InterPro" id="IPR003661">
    <property type="entry name" value="HisK_dim/P_dom"/>
</dbReference>
<dbReference type="InterPro" id="IPR003594">
    <property type="entry name" value="HATPase_dom"/>
</dbReference>
<keyword evidence="4 9" id="KW-0808">Transferase</keyword>
<dbReference type="SUPFAM" id="SSF52172">
    <property type="entry name" value="CheY-like"/>
    <property type="match status" value="1"/>
</dbReference>
<dbReference type="AlphaFoldDB" id="A0A0U4HGM3"/>
<dbReference type="PROSITE" id="PS50113">
    <property type="entry name" value="PAC"/>
    <property type="match status" value="1"/>
</dbReference>
<dbReference type="SMART" id="SM00086">
    <property type="entry name" value="PAC"/>
    <property type="match status" value="2"/>
</dbReference>
<accession>A0A0U4HGM3</accession>
<dbReference type="Gene3D" id="3.30.450.20">
    <property type="entry name" value="PAS domain"/>
    <property type="match status" value="2"/>
</dbReference>
<evidence type="ECO:0000256" key="3">
    <source>
        <dbReference type="ARBA" id="ARBA00022553"/>
    </source>
</evidence>
<dbReference type="Gene3D" id="3.30.565.10">
    <property type="entry name" value="Histidine kinase-like ATPase, C-terminal domain"/>
    <property type="match status" value="1"/>
</dbReference>
<dbReference type="InterPro" id="IPR005467">
    <property type="entry name" value="His_kinase_dom"/>
</dbReference>
<dbReference type="InterPro" id="IPR004358">
    <property type="entry name" value="Sig_transdc_His_kin-like_C"/>
</dbReference>
<dbReference type="SUPFAM" id="SSF47384">
    <property type="entry name" value="Homodimeric domain of signal transducing histidine kinase"/>
    <property type="match status" value="1"/>
</dbReference>
<evidence type="ECO:0000256" key="5">
    <source>
        <dbReference type="PROSITE-ProRule" id="PRU00169"/>
    </source>
</evidence>
<feature type="modified residue" description="4-aspartylphosphate" evidence="5">
    <location>
        <position position="608"/>
    </location>
</feature>
<dbReference type="Pfam" id="PF02518">
    <property type="entry name" value="HATPase_c"/>
    <property type="match status" value="1"/>
</dbReference>
<dbReference type="InterPro" id="IPR001610">
    <property type="entry name" value="PAC"/>
</dbReference>
<dbReference type="Pfam" id="PF08448">
    <property type="entry name" value="PAS_4"/>
    <property type="match status" value="1"/>
</dbReference>
<reference evidence="9 10" key="1">
    <citation type="submission" date="2016-01" db="EMBL/GenBank/DDBJ databases">
        <title>Annotation of Pseudomonas oryzihabitans USDA-ARS-USMARC-56511.</title>
        <authorList>
            <person name="Harhay G.P."/>
            <person name="Harhay D.M."/>
            <person name="Smith T.P.L."/>
            <person name="Bono J.L."/>
            <person name="Heaton M.P."/>
            <person name="Clawson M.L."/>
            <person name="Chitko-Mckown C.G."/>
            <person name="Capik S.F."/>
            <person name="DeDonder K.D."/>
            <person name="Apley M.D."/>
            <person name="Lubbers B.V."/>
            <person name="White B.J."/>
            <person name="Larson R.L."/>
        </authorList>
    </citation>
    <scope>NUCLEOTIDE SEQUENCE [LARGE SCALE GENOMIC DNA]</scope>
    <source>
        <strain evidence="9 10">USDA-ARS-USMARC-56511</strain>
    </source>
</reference>
<dbReference type="Gene3D" id="2.10.70.100">
    <property type="match status" value="1"/>
</dbReference>
<dbReference type="InterPro" id="IPR035965">
    <property type="entry name" value="PAS-like_dom_sf"/>
</dbReference>
<dbReference type="SUPFAM" id="SSF55785">
    <property type="entry name" value="PYP-like sensor domain (PAS domain)"/>
    <property type="match status" value="2"/>
</dbReference>
<feature type="domain" description="PAC" evidence="8">
    <location>
        <begin position="224"/>
        <end position="275"/>
    </location>
</feature>
<feature type="domain" description="Histidine kinase" evidence="6">
    <location>
        <begin position="313"/>
        <end position="537"/>
    </location>
</feature>
<evidence type="ECO:0000313" key="9">
    <source>
        <dbReference type="EMBL" id="ALZ84970.1"/>
    </source>
</evidence>
<organism evidence="9 10">
    <name type="scientific">Pseudomonas oryzihabitans</name>
    <dbReference type="NCBI Taxonomy" id="47885"/>
    <lineage>
        <taxon>Bacteria</taxon>
        <taxon>Pseudomonadati</taxon>
        <taxon>Pseudomonadota</taxon>
        <taxon>Gammaproteobacteria</taxon>
        <taxon>Pseudomonadales</taxon>
        <taxon>Pseudomonadaceae</taxon>
        <taxon>Pseudomonas</taxon>
    </lineage>
</organism>
<dbReference type="OrthoDB" id="9772100at2"/>
<dbReference type="SUPFAM" id="SSF55874">
    <property type="entry name" value="ATPase domain of HSP90 chaperone/DNA topoisomerase II/histidine kinase"/>
    <property type="match status" value="1"/>
</dbReference>
<evidence type="ECO:0000259" key="8">
    <source>
        <dbReference type="PROSITE" id="PS50113"/>
    </source>
</evidence>
<dbReference type="PANTHER" id="PTHR43065:SF42">
    <property type="entry name" value="TWO-COMPONENT SENSOR PPRA"/>
    <property type="match status" value="1"/>
</dbReference>
<dbReference type="Pfam" id="PF00512">
    <property type="entry name" value="HisKA"/>
    <property type="match status" value="1"/>
</dbReference>
<dbReference type="InterPro" id="IPR036097">
    <property type="entry name" value="HisK_dim/P_sf"/>
</dbReference>
<comment type="catalytic activity">
    <reaction evidence="1">
        <text>ATP + protein L-histidine = ADP + protein N-phospho-L-histidine.</text>
        <dbReference type="EC" id="2.7.13.3"/>
    </reaction>
</comment>
<dbReference type="InterPro" id="IPR013655">
    <property type="entry name" value="PAS_fold_3"/>
</dbReference>
<dbReference type="InterPro" id="IPR001789">
    <property type="entry name" value="Sig_transdc_resp-reg_receiver"/>
</dbReference>
<protein>
    <recommendedName>
        <fullName evidence="2">histidine kinase</fullName>
        <ecNumber evidence="2">2.7.13.3</ecNumber>
    </recommendedName>
</protein>
<evidence type="ECO:0000256" key="2">
    <source>
        <dbReference type="ARBA" id="ARBA00012438"/>
    </source>
</evidence>
<keyword evidence="4 9" id="KW-0418">Kinase</keyword>
<dbReference type="PRINTS" id="PR00344">
    <property type="entry name" value="BCTRLSENSOR"/>
</dbReference>
<dbReference type="PROSITE" id="PS50110">
    <property type="entry name" value="RESPONSE_REGULATORY"/>
    <property type="match status" value="1"/>
</dbReference>
<dbReference type="InterPro" id="IPR011006">
    <property type="entry name" value="CheY-like_superfamily"/>
</dbReference>
<evidence type="ECO:0000259" key="7">
    <source>
        <dbReference type="PROSITE" id="PS50110"/>
    </source>
</evidence>
<keyword evidence="3 5" id="KW-0597">Phosphoprotein</keyword>
<dbReference type="Pfam" id="PF00072">
    <property type="entry name" value="Response_reg"/>
    <property type="match status" value="1"/>
</dbReference>
<dbReference type="GO" id="GO:0000155">
    <property type="term" value="F:phosphorelay sensor kinase activity"/>
    <property type="evidence" value="ECO:0007669"/>
    <property type="project" value="InterPro"/>
</dbReference>
<dbReference type="SMART" id="SM00388">
    <property type="entry name" value="HisKA"/>
    <property type="match status" value="1"/>
</dbReference>
<dbReference type="CDD" id="cd00082">
    <property type="entry name" value="HisKA"/>
    <property type="match status" value="1"/>
</dbReference>
<proteinExistence type="predicted"/>
<dbReference type="Proteomes" id="UP000064137">
    <property type="component" value="Chromosome"/>
</dbReference>
<evidence type="ECO:0000256" key="1">
    <source>
        <dbReference type="ARBA" id="ARBA00000085"/>
    </source>
</evidence>
<dbReference type="SMART" id="SM00448">
    <property type="entry name" value="REC"/>
    <property type="match status" value="1"/>
</dbReference>
<dbReference type="Gene3D" id="3.40.50.2300">
    <property type="match status" value="1"/>
</dbReference>
<dbReference type="InterPro" id="IPR036890">
    <property type="entry name" value="HATPase_C_sf"/>
</dbReference>
<evidence type="ECO:0000313" key="10">
    <source>
        <dbReference type="Proteomes" id="UP000064137"/>
    </source>
</evidence>
<dbReference type="InterPro" id="IPR013656">
    <property type="entry name" value="PAS_4"/>
</dbReference>
<dbReference type="RefSeq" id="WP_059315144.1">
    <property type="nucleotide sequence ID" value="NZ_CP013987.1"/>
</dbReference>
<gene>
    <name evidence="9" type="ORF">APT59_12510</name>
</gene>
<dbReference type="SMART" id="SM00387">
    <property type="entry name" value="HATPase_c"/>
    <property type="match status" value="1"/>
</dbReference>
<dbReference type="Pfam" id="PF08447">
    <property type="entry name" value="PAS_3"/>
    <property type="match status" value="1"/>
</dbReference>
<feature type="domain" description="Response regulatory" evidence="7">
    <location>
        <begin position="558"/>
        <end position="672"/>
    </location>
</feature>
<dbReference type="InterPro" id="IPR000700">
    <property type="entry name" value="PAS-assoc_C"/>
</dbReference>
<dbReference type="EMBL" id="CP013987">
    <property type="protein sequence ID" value="ALZ84970.1"/>
    <property type="molecule type" value="Genomic_DNA"/>
</dbReference>
<dbReference type="KEGG" id="por:APT59_12510"/>